<proteinExistence type="predicted"/>
<accession>A0A6P1ZKI6</accession>
<gene>
    <name evidence="3" type="ORF">DQK91_09250</name>
    <name evidence="2" type="ORF">E8L03_18005</name>
</gene>
<dbReference type="Proteomes" id="UP000434052">
    <property type="component" value="Unassembled WGS sequence"/>
</dbReference>
<feature type="signal peptide" evidence="1">
    <location>
        <begin position="1"/>
        <end position="19"/>
    </location>
</feature>
<keyword evidence="5" id="KW-1185">Reference proteome</keyword>
<dbReference type="OrthoDB" id="5459109at2"/>
<evidence type="ECO:0000313" key="3">
    <source>
        <dbReference type="EMBL" id="TVM34080.1"/>
    </source>
</evidence>
<reference evidence="2 5" key="2">
    <citation type="submission" date="2019-04" db="EMBL/GenBank/DDBJ databases">
        <title>Isolation and culture of sulfate reducing bacteria from the cold seep of the South China Sea.</title>
        <authorList>
            <person name="Sun C."/>
            <person name="Liu R."/>
        </authorList>
    </citation>
    <scope>NUCLEOTIDE SEQUENCE [LARGE SCALE GENOMIC DNA]</scope>
    <source>
        <strain evidence="2 5">CS1</strain>
    </source>
</reference>
<evidence type="ECO:0000313" key="2">
    <source>
        <dbReference type="EMBL" id="QJT10693.1"/>
    </source>
</evidence>
<reference evidence="3 4" key="1">
    <citation type="submission" date="2018-06" db="EMBL/GenBank/DDBJ databases">
        <title>Complete genome of Desulfovibrio marinus P48SEP.</title>
        <authorList>
            <person name="Crispim J.S."/>
            <person name="Vidigal P.M.P."/>
            <person name="Silva L.C.F."/>
            <person name="Araujo L.C."/>
            <person name="Laguardia C.N."/>
            <person name="Dias R.S."/>
            <person name="Sousa M.P."/>
            <person name="Paula S.O."/>
            <person name="Silva C."/>
        </authorList>
    </citation>
    <scope>NUCLEOTIDE SEQUENCE [LARGE SCALE GENOMIC DNA]</scope>
    <source>
        <strain evidence="3 4">P48SEP</strain>
    </source>
</reference>
<evidence type="ECO:0000313" key="4">
    <source>
        <dbReference type="Proteomes" id="UP000434052"/>
    </source>
</evidence>
<name>A0A6P1ZKI6_9BACT</name>
<dbReference type="EMBL" id="CP039543">
    <property type="protein sequence ID" value="QJT10693.1"/>
    <property type="molecule type" value="Genomic_DNA"/>
</dbReference>
<feature type="chain" id="PRO_5030159420" description="Cysteine rich repeat-containing protein" evidence="1">
    <location>
        <begin position="20"/>
        <end position="114"/>
    </location>
</feature>
<sequence length="114" mass="12840">MRTLILAALLVMISLSACATAKMTLSDFRFRCRFADSGGGMEDDVSSCNFQTQQHLCNAYANVLNQSYLNRDECIQACGAVQREFTLQTRTTGCQSFALRSKTICQQYCRQHFD</sequence>
<dbReference type="PROSITE" id="PS51257">
    <property type="entry name" value="PROKAR_LIPOPROTEIN"/>
    <property type="match status" value="1"/>
</dbReference>
<protein>
    <recommendedName>
        <fullName evidence="6">Cysteine rich repeat-containing protein</fullName>
    </recommendedName>
</protein>
<organism evidence="3 4">
    <name type="scientific">Oceanidesulfovibrio marinus</name>
    <dbReference type="NCBI Taxonomy" id="370038"/>
    <lineage>
        <taxon>Bacteria</taxon>
        <taxon>Pseudomonadati</taxon>
        <taxon>Thermodesulfobacteriota</taxon>
        <taxon>Desulfovibrionia</taxon>
        <taxon>Desulfovibrionales</taxon>
        <taxon>Desulfovibrionaceae</taxon>
        <taxon>Oceanidesulfovibrio</taxon>
    </lineage>
</organism>
<evidence type="ECO:0008006" key="6">
    <source>
        <dbReference type="Google" id="ProtNLM"/>
    </source>
</evidence>
<evidence type="ECO:0000256" key="1">
    <source>
        <dbReference type="SAM" id="SignalP"/>
    </source>
</evidence>
<dbReference type="RefSeq" id="WP_144305076.1">
    <property type="nucleotide sequence ID" value="NZ_CP039543.1"/>
</dbReference>
<dbReference type="Proteomes" id="UP000503251">
    <property type="component" value="Chromosome"/>
</dbReference>
<dbReference type="EMBL" id="QMIF01000005">
    <property type="protein sequence ID" value="TVM34080.1"/>
    <property type="molecule type" value="Genomic_DNA"/>
</dbReference>
<keyword evidence="1" id="KW-0732">Signal</keyword>
<evidence type="ECO:0000313" key="5">
    <source>
        <dbReference type="Proteomes" id="UP000503251"/>
    </source>
</evidence>
<dbReference type="AlphaFoldDB" id="A0A6P1ZKI6"/>